<keyword evidence="3 6" id="KW-1133">Transmembrane helix</keyword>
<dbReference type="GO" id="GO:0005886">
    <property type="term" value="C:plasma membrane"/>
    <property type="evidence" value="ECO:0007669"/>
    <property type="project" value="TreeGrafter"/>
</dbReference>
<evidence type="ECO:0000256" key="5">
    <source>
        <dbReference type="SAM" id="MobiDB-lite"/>
    </source>
</evidence>
<evidence type="ECO:0000256" key="2">
    <source>
        <dbReference type="ARBA" id="ARBA00022692"/>
    </source>
</evidence>
<feature type="transmembrane region" description="Helical" evidence="6">
    <location>
        <begin position="53"/>
        <end position="72"/>
    </location>
</feature>
<feature type="region of interest" description="Disordered" evidence="5">
    <location>
        <begin position="285"/>
        <end position="304"/>
    </location>
</feature>
<evidence type="ECO:0000256" key="4">
    <source>
        <dbReference type="ARBA" id="ARBA00023136"/>
    </source>
</evidence>
<sequence length="304" mass="32976">MSEIECSAVTPECPVEDTILGYYPILGVNAFFLGFFALCGAIQLGMGIRYKTWTYMTAVLLGCAGEAGGYAGRVLMHSNPWGDIGFNLQIVLLIFSPAFLAAGIYLSLKHIVIQFGESWSRLRPAWYTYIFIACDVSSLVMQSAGGALAATADDGSSLLDIGTNLMIAGIIWQVVILLVFAGFAADYSFRTYKRKEQLSASALALWNSRSFHLFVAGLVAAYVGILVRCIYRIPELVAGWGSELMRNEIDFIILEGVMIVISVTALTIFHPGVFFPALASGFGKPGHTRGKSVSDSDVEMMDRA</sequence>
<keyword evidence="8" id="KW-1185">Reference proteome</keyword>
<dbReference type="EMBL" id="JAADJZ010000011">
    <property type="protein sequence ID" value="KAF2871570.1"/>
    <property type="molecule type" value="Genomic_DNA"/>
</dbReference>
<feature type="transmembrane region" description="Helical" evidence="6">
    <location>
        <begin position="251"/>
        <end position="279"/>
    </location>
</feature>
<evidence type="ECO:0000256" key="1">
    <source>
        <dbReference type="ARBA" id="ARBA00004141"/>
    </source>
</evidence>
<feature type="transmembrane region" description="Helical" evidence="6">
    <location>
        <begin position="20"/>
        <end position="41"/>
    </location>
</feature>
<keyword evidence="4 6" id="KW-0472">Membrane</keyword>
<evidence type="ECO:0000256" key="6">
    <source>
        <dbReference type="SAM" id="Phobius"/>
    </source>
</evidence>
<name>A0A7C8IDQ9_9PLEO</name>
<reference evidence="7 8" key="1">
    <citation type="submission" date="2020-01" db="EMBL/GenBank/DDBJ databases">
        <authorList>
            <consortium name="DOE Joint Genome Institute"/>
            <person name="Haridas S."/>
            <person name="Albert R."/>
            <person name="Binder M."/>
            <person name="Bloem J."/>
            <person name="Labutti K."/>
            <person name="Salamov A."/>
            <person name="Andreopoulos B."/>
            <person name="Baker S.E."/>
            <person name="Barry K."/>
            <person name="Bills G."/>
            <person name="Bluhm B.H."/>
            <person name="Cannon C."/>
            <person name="Castanera R."/>
            <person name="Culley D.E."/>
            <person name="Daum C."/>
            <person name="Ezra D."/>
            <person name="Gonzalez J.B."/>
            <person name="Henrissat B."/>
            <person name="Kuo A."/>
            <person name="Liang C."/>
            <person name="Lipzen A."/>
            <person name="Lutzoni F."/>
            <person name="Magnuson J."/>
            <person name="Mondo S."/>
            <person name="Nolan M."/>
            <person name="Ohm R."/>
            <person name="Pangilinan J."/>
            <person name="Park H.-J.H."/>
            <person name="Ramirez L."/>
            <person name="Alfaro M."/>
            <person name="Sun H."/>
            <person name="Tritt A."/>
            <person name="Yoshinaga Y."/>
            <person name="Zwiers L.-H.L."/>
            <person name="Turgeon B.G."/>
            <person name="Goodwin S.B."/>
            <person name="Spatafora J.W."/>
            <person name="Crous P.W."/>
            <person name="Grigoriev I.V."/>
        </authorList>
    </citation>
    <scope>NUCLEOTIDE SEQUENCE [LARGE SCALE GENOMIC DNA]</scope>
    <source>
        <strain evidence="7 8">CBS 611.86</strain>
    </source>
</reference>
<dbReference type="Pfam" id="PF04479">
    <property type="entry name" value="RTA1"/>
    <property type="match status" value="1"/>
</dbReference>
<dbReference type="PANTHER" id="PTHR31465:SF8">
    <property type="entry name" value="DOMAIN PROTEIN, PUTATIVE (AFU_ORTHOLOGUE AFUA_6G14140)-RELATED"/>
    <property type="match status" value="1"/>
</dbReference>
<dbReference type="PANTHER" id="PTHR31465">
    <property type="entry name" value="PROTEIN RTA1-RELATED"/>
    <property type="match status" value="1"/>
</dbReference>
<feature type="transmembrane region" description="Helical" evidence="6">
    <location>
        <begin position="170"/>
        <end position="189"/>
    </location>
</feature>
<feature type="transmembrane region" description="Helical" evidence="6">
    <location>
        <begin position="126"/>
        <end position="150"/>
    </location>
</feature>
<dbReference type="OrthoDB" id="4521223at2759"/>
<feature type="transmembrane region" description="Helical" evidence="6">
    <location>
        <begin position="84"/>
        <end position="106"/>
    </location>
</feature>
<evidence type="ECO:0000313" key="8">
    <source>
        <dbReference type="Proteomes" id="UP000481861"/>
    </source>
</evidence>
<evidence type="ECO:0000256" key="3">
    <source>
        <dbReference type="ARBA" id="ARBA00022989"/>
    </source>
</evidence>
<accession>A0A7C8IDQ9</accession>
<feature type="transmembrane region" description="Helical" evidence="6">
    <location>
        <begin position="210"/>
        <end position="231"/>
    </location>
</feature>
<keyword evidence="2 6" id="KW-0812">Transmembrane</keyword>
<comment type="subcellular location">
    <subcellularLocation>
        <location evidence="1">Membrane</location>
        <topology evidence="1">Multi-pass membrane protein</topology>
    </subcellularLocation>
</comment>
<dbReference type="AlphaFoldDB" id="A0A7C8IDQ9"/>
<dbReference type="InterPro" id="IPR007568">
    <property type="entry name" value="RTA1"/>
</dbReference>
<comment type="caution">
    <text evidence="7">The sequence shown here is derived from an EMBL/GenBank/DDBJ whole genome shotgun (WGS) entry which is preliminary data.</text>
</comment>
<organism evidence="7 8">
    <name type="scientific">Massariosphaeria phaeospora</name>
    <dbReference type="NCBI Taxonomy" id="100035"/>
    <lineage>
        <taxon>Eukaryota</taxon>
        <taxon>Fungi</taxon>
        <taxon>Dikarya</taxon>
        <taxon>Ascomycota</taxon>
        <taxon>Pezizomycotina</taxon>
        <taxon>Dothideomycetes</taxon>
        <taxon>Pleosporomycetidae</taxon>
        <taxon>Pleosporales</taxon>
        <taxon>Pleosporales incertae sedis</taxon>
        <taxon>Massariosphaeria</taxon>
    </lineage>
</organism>
<evidence type="ECO:0000313" key="7">
    <source>
        <dbReference type="EMBL" id="KAF2871570.1"/>
    </source>
</evidence>
<gene>
    <name evidence="7" type="ORF">BDV95DRAFT_607000</name>
</gene>
<protein>
    <submittedName>
        <fullName evidence="7">RTA1 like protein-domain-containing protein</fullName>
    </submittedName>
</protein>
<dbReference type="GO" id="GO:0000324">
    <property type="term" value="C:fungal-type vacuole"/>
    <property type="evidence" value="ECO:0007669"/>
    <property type="project" value="TreeGrafter"/>
</dbReference>
<proteinExistence type="predicted"/>
<dbReference type="Proteomes" id="UP000481861">
    <property type="component" value="Unassembled WGS sequence"/>
</dbReference>